<dbReference type="Proteomes" id="UP001209878">
    <property type="component" value="Unassembled WGS sequence"/>
</dbReference>
<dbReference type="InterPro" id="IPR011042">
    <property type="entry name" value="6-blade_b-propeller_TolB-like"/>
</dbReference>
<accession>A0AAD9K3V9</accession>
<reference evidence="1" key="1">
    <citation type="journal article" date="2023" name="Mol. Biol. Evol.">
        <title>Third-Generation Sequencing Reveals the Adaptive Role of the Epigenome in Three Deep-Sea Polychaetes.</title>
        <authorList>
            <person name="Perez M."/>
            <person name="Aroh O."/>
            <person name="Sun Y."/>
            <person name="Lan Y."/>
            <person name="Juniper S.K."/>
            <person name="Young C.R."/>
            <person name="Angers B."/>
            <person name="Qian P.Y."/>
        </authorList>
    </citation>
    <scope>NUCLEOTIDE SEQUENCE</scope>
    <source>
        <strain evidence="1">R07B-5</strain>
    </source>
</reference>
<dbReference type="SUPFAM" id="SSF63825">
    <property type="entry name" value="YWTD domain"/>
    <property type="match status" value="1"/>
</dbReference>
<gene>
    <name evidence="1" type="ORF">NP493_1423g00001</name>
</gene>
<dbReference type="AlphaFoldDB" id="A0AAD9K3V9"/>
<comment type="caution">
    <text evidence="1">The sequence shown here is derived from an EMBL/GenBank/DDBJ whole genome shotgun (WGS) entry which is preliminary data.</text>
</comment>
<dbReference type="Gene3D" id="2.120.10.30">
    <property type="entry name" value="TolB, C-terminal domain"/>
    <property type="match status" value="1"/>
</dbReference>
<dbReference type="InterPro" id="IPR050778">
    <property type="entry name" value="Cueball_EGF_LRP_Nidogen"/>
</dbReference>
<organism evidence="1 2">
    <name type="scientific">Ridgeia piscesae</name>
    <name type="common">Tubeworm</name>
    <dbReference type="NCBI Taxonomy" id="27915"/>
    <lineage>
        <taxon>Eukaryota</taxon>
        <taxon>Metazoa</taxon>
        <taxon>Spiralia</taxon>
        <taxon>Lophotrochozoa</taxon>
        <taxon>Annelida</taxon>
        <taxon>Polychaeta</taxon>
        <taxon>Sedentaria</taxon>
        <taxon>Canalipalpata</taxon>
        <taxon>Sabellida</taxon>
        <taxon>Siboglinidae</taxon>
        <taxon>Ridgeia</taxon>
    </lineage>
</organism>
<proteinExistence type="predicted"/>
<sequence>MMRAITVDEVHGFVYWSDLAGGKVRRATLDSSNQRDIYNVTGGGGGVGFVDGLGVNPEEDKLYISDYIGRKIVVTSLDGSGGRTLITCTGYPRGLVLDLSKRLLFYSTLGPSVYKASLDGTEVTEMVSTLLGFIYGLAMNGPSRIC</sequence>
<dbReference type="PANTHER" id="PTHR46513">
    <property type="entry name" value="VITELLOGENIN RECEPTOR-LIKE PROTEIN-RELATED-RELATED"/>
    <property type="match status" value="1"/>
</dbReference>
<dbReference type="EMBL" id="JAODUO010001423">
    <property type="protein sequence ID" value="KAK2164267.1"/>
    <property type="molecule type" value="Genomic_DNA"/>
</dbReference>
<evidence type="ECO:0000313" key="2">
    <source>
        <dbReference type="Proteomes" id="UP001209878"/>
    </source>
</evidence>
<keyword evidence="2" id="KW-1185">Reference proteome</keyword>
<name>A0AAD9K3V9_RIDPI</name>
<evidence type="ECO:0000313" key="1">
    <source>
        <dbReference type="EMBL" id="KAK2164267.1"/>
    </source>
</evidence>
<protein>
    <submittedName>
        <fullName evidence="1">Uncharacterized protein</fullName>
    </submittedName>
</protein>
<dbReference type="InterPro" id="IPR000033">
    <property type="entry name" value="LDLR_classB_rpt"/>
</dbReference>
<dbReference type="SMART" id="SM00135">
    <property type="entry name" value="LY"/>
    <property type="match status" value="3"/>
</dbReference>